<organism evidence="2 3">
    <name type="scientific">Alkalicoccus halolimnae</name>
    <dbReference type="NCBI Taxonomy" id="1667239"/>
    <lineage>
        <taxon>Bacteria</taxon>
        <taxon>Bacillati</taxon>
        <taxon>Bacillota</taxon>
        <taxon>Bacilli</taxon>
        <taxon>Bacillales</taxon>
        <taxon>Bacillaceae</taxon>
        <taxon>Alkalicoccus</taxon>
    </lineage>
</organism>
<gene>
    <name evidence="2" type="ORF">FTX54_010935</name>
</gene>
<name>A0A5C7FAP1_9BACI</name>
<dbReference type="KEGG" id="ahal:FTX54_010935"/>
<keyword evidence="3" id="KW-1185">Reference proteome</keyword>
<dbReference type="Proteomes" id="UP000321816">
    <property type="component" value="Chromosome"/>
</dbReference>
<dbReference type="EMBL" id="CP144914">
    <property type="protein sequence ID" value="WWD78937.1"/>
    <property type="molecule type" value="Genomic_DNA"/>
</dbReference>
<proteinExistence type="predicted"/>
<dbReference type="AlphaFoldDB" id="A0A5C7FAP1"/>
<evidence type="ECO:0000313" key="3">
    <source>
        <dbReference type="Proteomes" id="UP000321816"/>
    </source>
</evidence>
<feature type="transmembrane region" description="Helical" evidence="1">
    <location>
        <begin position="37"/>
        <end position="58"/>
    </location>
</feature>
<dbReference type="OrthoDB" id="2941973at2"/>
<reference evidence="2 3" key="1">
    <citation type="submission" date="2024-01" db="EMBL/GenBank/DDBJ databases">
        <title>Complete Genome Sequence of Alkalicoccus halolimnae BZ-SZ-XJ29T, a Moderately Halophilic Bacterium Isolated from a Salt Lake.</title>
        <authorList>
            <person name="Zhao B."/>
        </authorList>
    </citation>
    <scope>NUCLEOTIDE SEQUENCE [LARGE SCALE GENOMIC DNA]</scope>
    <source>
        <strain evidence="2 3">BZ-SZ-XJ29</strain>
    </source>
</reference>
<accession>A0A5C7FAP1</accession>
<protein>
    <submittedName>
        <fullName evidence="2">Uncharacterized protein</fullName>
    </submittedName>
</protein>
<dbReference type="RefSeq" id="WP_147804691.1">
    <property type="nucleotide sequence ID" value="NZ_CP144914.1"/>
</dbReference>
<evidence type="ECO:0000256" key="1">
    <source>
        <dbReference type="SAM" id="Phobius"/>
    </source>
</evidence>
<evidence type="ECO:0000313" key="2">
    <source>
        <dbReference type="EMBL" id="WWD78937.1"/>
    </source>
</evidence>
<keyword evidence="1" id="KW-1133">Transmembrane helix</keyword>
<keyword evidence="1" id="KW-0812">Transmembrane</keyword>
<sequence length="59" mass="6747">MNWILGTLALTAVMTYLAMEAATYKDRGNGLRSYLKAFRTSLLVLVPFFIISGLFYYLF</sequence>
<keyword evidence="1" id="KW-0472">Membrane</keyword>